<sequence>MHSGFLRLSHIIGDRKKGVKPLVPVSRSTWYAGVAAGRFPKPIRLSEGVSVWRASDIDALCRQIEQQTEA</sequence>
<organism evidence="1 2">
    <name type="scientific">Neopusillimonas maritima</name>
    <dbReference type="NCBI Taxonomy" id="2026239"/>
    <lineage>
        <taxon>Bacteria</taxon>
        <taxon>Pseudomonadati</taxon>
        <taxon>Pseudomonadota</taxon>
        <taxon>Betaproteobacteria</taxon>
        <taxon>Burkholderiales</taxon>
        <taxon>Alcaligenaceae</taxon>
        <taxon>Neopusillimonas</taxon>
    </lineage>
</organism>
<dbReference type="Proteomes" id="UP000266206">
    <property type="component" value="Unassembled WGS sequence"/>
</dbReference>
<dbReference type="RefSeq" id="WP_119515132.1">
    <property type="nucleotide sequence ID" value="NZ_NQYH01000001.1"/>
</dbReference>
<evidence type="ECO:0000313" key="1">
    <source>
        <dbReference type="EMBL" id="RIY41895.1"/>
    </source>
</evidence>
<dbReference type="EMBL" id="NQYH01000001">
    <property type="protein sequence ID" value="RIY41895.1"/>
    <property type="molecule type" value="Genomic_DNA"/>
</dbReference>
<evidence type="ECO:0000313" key="2">
    <source>
        <dbReference type="Proteomes" id="UP000266206"/>
    </source>
</evidence>
<dbReference type="InterPro" id="IPR010260">
    <property type="entry name" value="AlpA"/>
</dbReference>
<reference evidence="1 2" key="1">
    <citation type="submission" date="2017-08" db="EMBL/GenBank/DDBJ databases">
        <title>Pusillimonas indicus sp. nov., a member of the family Alcaligenaceae isolated from surface seawater.</title>
        <authorList>
            <person name="Li J."/>
        </authorList>
    </citation>
    <scope>NUCLEOTIDE SEQUENCE [LARGE SCALE GENOMIC DNA]</scope>
    <source>
        <strain evidence="1 2">L52-1-41</strain>
    </source>
</reference>
<protein>
    <submittedName>
        <fullName evidence="1">AlpA family transcriptional regulator</fullName>
    </submittedName>
</protein>
<gene>
    <name evidence="1" type="ORF">CJP73_00130</name>
</gene>
<dbReference type="OrthoDB" id="8527558at2"/>
<dbReference type="AlphaFoldDB" id="A0A3A1YWH5"/>
<comment type="caution">
    <text evidence="1">The sequence shown here is derived from an EMBL/GenBank/DDBJ whole genome shotgun (WGS) entry which is preliminary data.</text>
</comment>
<proteinExistence type="predicted"/>
<dbReference type="Gene3D" id="1.10.238.160">
    <property type="match status" value="1"/>
</dbReference>
<accession>A0A3A1YWH5</accession>
<dbReference type="Pfam" id="PF05930">
    <property type="entry name" value="Phage_AlpA"/>
    <property type="match status" value="1"/>
</dbReference>
<name>A0A3A1YWH5_9BURK</name>